<keyword evidence="2" id="KW-1185">Reference proteome</keyword>
<accession>A0ABQ4G6E4</accession>
<organism evidence="1 2">
    <name type="scientific">Microbispora corallina</name>
    <dbReference type="NCBI Taxonomy" id="83302"/>
    <lineage>
        <taxon>Bacteria</taxon>
        <taxon>Bacillati</taxon>
        <taxon>Actinomycetota</taxon>
        <taxon>Actinomycetes</taxon>
        <taxon>Streptosporangiales</taxon>
        <taxon>Streptosporangiaceae</taxon>
        <taxon>Microbispora</taxon>
    </lineage>
</organism>
<comment type="caution">
    <text evidence="1">The sequence shown here is derived from an EMBL/GenBank/DDBJ whole genome shotgun (WGS) entry which is preliminary data.</text>
</comment>
<name>A0ABQ4G6E4_9ACTN</name>
<evidence type="ECO:0000313" key="1">
    <source>
        <dbReference type="EMBL" id="GIH42558.1"/>
    </source>
</evidence>
<evidence type="ECO:0000313" key="2">
    <source>
        <dbReference type="Proteomes" id="UP000603904"/>
    </source>
</evidence>
<proteinExistence type="predicted"/>
<sequence>MVTLGTVGERRQRYHTGSLAASHARSGATLVRSSGTPTAMNAHEDLQRPKNLLPRALEARFVEEIKARRSVDEAAAACGVPEEIAWQAAAIASLGGRLIRSEVVRQPDGRLKHEERESEPDPELRALLLDLA</sequence>
<dbReference type="Proteomes" id="UP000603904">
    <property type="component" value="Unassembled WGS sequence"/>
</dbReference>
<dbReference type="EMBL" id="BOOC01000031">
    <property type="protein sequence ID" value="GIH42558.1"/>
    <property type="molecule type" value="Genomic_DNA"/>
</dbReference>
<protein>
    <submittedName>
        <fullName evidence="1">Uncharacterized protein</fullName>
    </submittedName>
</protein>
<reference evidence="1 2" key="1">
    <citation type="submission" date="2021-01" db="EMBL/GenBank/DDBJ databases">
        <title>Whole genome shotgun sequence of Microbispora corallina NBRC 16416.</title>
        <authorList>
            <person name="Komaki H."/>
            <person name="Tamura T."/>
        </authorList>
    </citation>
    <scope>NUCLEOTIDE SEQUENCE [LARGE SCALE GENOMIC DNA]</scope>
    <source>
        <strain evidence="1 2">NBRC 16416</strain>
    </source>
</reference>
<gene>
    <name evidence="1" type="ORF">Mco01_55580</name>
</gene>